<accession>A0A4V6MC08</accession>
<gene>
    <name evidence="1" type="ORF">EV139_2628</name>
</gene>
<dbReference type="EMBL" id="SHKI01000006">
    <property type="protein sequence ID" value="RZT62919.1"/>
    <property type="molecule type" value="Genomic_DNA"/>
</dbReference>
<dbReference type="AlphaFoldDB" id="A0A4V6MC08"/>
<dbReference type="SUPFAM" id="SSF53756">
    <property type="entry name" value="UDP-Glycosyltransferase/glycogen phosphorylase"/>
    <property type="match status" value="1"/>
</dbReference>
<proteinExistence type="predicted"/>
<reference evidence="1 2" key="1">
    <citation type="journal article" date="2015" name="Stand. Genomic Sci.">
        <title>Genomic Encyclopedia of Bacterial and Archaeal Type Strains, Phase III: the genomes of soil and plant-associated and newly described type strains.</title>
        <authorList>
            <person name="Whitman W.B."/>
            <person name="Woyke T."/>
            <person name="Klenk H.P."/>
            <person name="Zhou Y."/>
            <person name="Lilburn T.G."/>
            <person name="Beck B.J."/>
            <person name="De Vos P."/>
            <person name="Vandamme P."/>
            <person name="Eisen J.A."/>
            <person name="Garrity G."/>
            <person name="Hugenholtz P."/>
            <person name="Kyrpides N.C."/>
        </authorList>
    </citation>
    <scope>NUCLEOTIDE SEQUENCE [LARGE SCALE GENOMIC DNA]</scope>
    <source>
        <strain evidence="1 2">RF6</strain>
    </source>
</reference>
<dbReference type="RefSeq" id="WP_130454779.1">
    <property type="nucleotide sequence ID" value="NZ_QYAG01000002.1"/>
</dbReference>
<dbReference type="OrthoDB" id="9801609at2"/>
<sequence>MAILTLIADPFPDWEAETQAAAARDLAIAVADTAPRSCSARYLVSRGAANPQFTSPLIRTEHLPMRASMLPFAWQTGATARPLDGEFVHALTPLVPLRSRGEDDGSQTSVTVSHSLAWDAPGLLGASQARLYRSFARRAVKLADVVLTPTHATARVLQEHYGDDLPVQVLQLAPPAEFLANSGSADRRAALGLPAEYALTTASPGEHGRLEWVYDALRADGQLPPLVVLEGIDPAPAGREKNAAESPQQAVPEDLQHRVFVIRPEELADIGAIVSGASVLLLPQAFAGSGYLTLAALRAAVPVLHAGNAATEELVLDAGIAADTAEEFADRFRALFREANSLTTLSVLAGDRSRGFSWNGAAWQLWETHANL</sequence>
<comment type="caution">
    <text evidence="1">The sequence shown here is derived from an EMBL/GenBank/DDBJ whole genome shotgun (WGS) entry which is preliminary data.</text>
</comment>
<name>A0A4V6MC08_9MICO</name>
<evidence type="ECO:0000313" key="2">
    <source>
        <dbReference type="Proteomes" id="UP000291832"/>
    </source>
</evidence>
<keyword evidence="2" id="KW-1185">Reference proteome</keyword>
<dbReference type="Proteomes" id="UP000291832">
    <property type="component" value="Unassembled WGS sequence"/>
</dbReference>
<evidence type="ECO:0008006" key="3">
    <source>
        <dbReference type="Google" id="ProtNLM"/>
    </source>
</evidence>
<organism evidence="1 2">
    <name type="scientific">Leucobacter luti</name>
    <dbReference type="NCBI Taxonomy" id="340320"/>
    <lineage>
        <taxon>Bacteria</taxon>
        <taxon>Bacillati</taxon>
        <taxon>Actinomycetota</taxon>
        <taxon>Actinomycetes</taxon>
        <taxon>Micrococcales</taxon>
        <taxon>Microbacteriaceae</taxon>
        <taxon>Leucobacter</taxon>
    </lineage>
</organism>
<dbReference type="Gene3D" id="3.40.50.2000">
    <property type="entry name" value="Glycogen Phosphorylase B"/>
    <property type="match status" value="1"/>
</dbReference>
<protein>
    <recommendedName>
        <fullName evidence="3">Glycosyltransferase involved in cell wall biosynthesis</fullName>
    </recommendedName>
</protein>
<evidence type="ECO:0000313" key="1">
    <source>
        <dbReference type="EMBL" id="RZT62919.1"/>
    </source>
</evidence>